<reference evidence="1" key="1">
    <citation type="submission" date="2007-03" db="EMBL/GenBank/DDBJ databases">
        <title>Annotation of Culex pipiens quinquefasciatus.</title>
        <authorList>
            <consortium name="The Broad Institute Genome Sequencing Platform"/>
            <person name="Atkinson P.W."/>
            <person name="Hemingway J."/>
            <person name="Christensen B.M."/>
            <person name="Higgs S."/>
            <person name="Kodira C."/>
            <person name="Hannick L."/>
            <person name="Megy K."/>
            <person name="O'Leary S."/>
            <person name="Pearson M."/>
            <person name="Haas B.J."/>
            <person name="Mauceli E."/>
            <person name="Wortman J.R."/>
            <person name="Lee N.H."/>
            <person name="Guigo R."/>
            <person name="Stanke M."/>
            <person name="Alvarado L."/>
            <person name="Amedeo P."/>
            <person name="Antoine C.H."/>
            <person name="Arensburger P."/>
            <person name="Bidwell S.L."/>
            <person name="Crawford M."/>
            <person name="Camaro F."/>
            <person name="Devon K."/>
            <person name="Engels R."/>
            <person name="Hammond M."/>
            <person name="Howarth C."/>
            <person name="Koehrsen M."/>
            <person name="Lawson D."/>
            <person name="Montgomery P."/>
            <person name="Nene V."/>
            <person name="Nusbaum C."/>
            <person name="Puiu D."/>
            <person name="Romero-Severson J."/>
            <person name="Severson D.W."/>
            <person name="Shumway M."/>
            <person name="Sisk P."/>
            <person name="Stolte C."/>
            <person name="Zeng Q."/>
            <person name="Eisenstadt E."/>
            <person name="Fraser-Liggett C."/>
            <person name="Strausberg R."/>
            <person name="Galagan J."/>
            <person name="Birren B."/>
            <person name="Collins F.H."/>
        </authorList>
    </citation>
    <scope>NUCLEOTIDE SEQUENCE [LARGE SCALE GENOMIC DNA]</scope>
    <source>
        <strain evidence="1">JHB</strain>
    </source>
</reference>
<proteinExistence type="predicted"/>
<evidence type="ECO:0000313" key="1">
    <source>
        <dbReference type="EMBL" id="EDS29095.1"/>
    </source>
</evidence>
<evidence type="ECO:0000313" key="2">
    <source>
        <dbReference type="EnsemblMetazoa" id="CPIJ019175-PA"/>
    </source>
</evidence>
<name>B0XIA5_CULQU</name>
<organism>
    <name type="scientific">Culex quinquefasciatus</name>
    <name type="common">Southern house mosquito</name>
    <name type="synonym">Culex pungens</name>
    <dbReference type="NCBI Taxonomy" id="7176"/>
    <lineage>
        <taxon>Eukaryota</taxon>
        <taxon>Metazoa</taxon>
        <taxon>Ecdysozoa</taxon>
        <taxon>Arthropoda</taxon>
        <taxon>Hexapoda</taxon>
        <taxon>Insecta</taxon>
        <taxon>Pterygota</taxon>
        <taxon>Neoptera</taxon>
        <taxon>Endopterygota</taxon>
        <taxon>Diptera</taxon>
        <taxon>Nematocera</taxon>
        <taxon>Culicoidea</taxon>
        <taxon>Culicidae</taxon>
        <taxon>Culicinae</taxon>
        <taxon>Culicini</taxon>
        <taxon>Culex</taxon>
        <taxon>Culex</taxon>
    </lineage>
</organism>
<dbReference type="Proteomes" id="UP000002320">
    <property type="component" value="Unassembled WGS sequence"/>
</dbReference>
<keyword evidence="3" id="KW-1185">Reference proteome</keyword>
<dbReference type="HOGENOM" id="CLU_3392713_0_0_1"/>
<dbReference type="VEuPathDB" id="VectorBase:CPIJ019175"/>
<dbReference type="KEGG" id="cqu:CpipJ_CPIJ019175"/>
<sequence>MWDLLYAGGIRTHAFGLVVWDAEQSANRRFTL</sequence>
<dbReference type="InParanoid" id="B0XIA5"/>
<dbReference type="AlphaFoldDB" id="B0XIA5"/>
<gene>
    <name evidence="2" type="primary">6053253</name>
    <name evidence="1" type="ORF">CpipJ_CPIJ019175</name>
</gene>
<accession>B0XIA5</accession>
<protein>
    <submittedName>
        <fullName evidence="1 2">Uncharacterized protein</fullName>
    </submittedName>
</protein>
<dbReference type="EnsemblMetazoa" id="CPIJ019175-RA">
    <property type="protein sequence ID" value="CPIJ019175-PA"/>
    <property type="gene ID" value="CPIJ019175"/>
</dbReference>
<evidence type="ECO:0000313" key="3">
    <source>
        <dbReference type="Proteomes" id="UP000002320"/>
    </source>
</evidence>
<dbReference type="EMBL" id="DS233280">
    <property type="protein sequence ID" value="EDS29095.1"/>
    <property type="molecule type" value="Genomic_DNA"/>
</dbReference>
<reference evidence="2" key="2">
    <citation type="submission" date="2021-02" db="UniProtKB">
        <authorList>
            <consortium name="EnsemblMetazoa"/>
        </authorList>
    </citation>
    <scope>IDENTIFICATION</scope>
    <source>
        <strain evidence="2">JHB</strain>
    </source>
</reference>